<dbReference type="AlphaFoldDB" id="A0A9D4EBD2"/>
<evidence type="ECO:0000256" key="1">
    <source>
        <dbReference type="SAM" id="Coils"/>
    </source>
</evidence>
<gene>
    <name evidence="3" type="ORF">DPMN_176478</name>
</gene>
<feature type="compositionally biased region" description="Polar residues" evidence="2">
    <location>
        <begin position="183"/>
        <end position="200"/>
    </location>
</feature>
<dbReference type="Proteomes" id="UP000828390">
    <property type="component" value="Unassembled WGS sequence"/>
</dbReference>
<dbReference type="EMBL" id="JAIWYP010000009">
    <property type="protein sequence ID" value="KAH3775082.1"/>
    <property type="molecule type" value="Genomic_DNA"/>
</dbReference>
<sequence>MVPSIQHKPASTVKNPKHTEIRFSKQFSWKRSSSDPDLVSSAKKNAVCTKNQNLCKNSFTKCYNESLKNHKSDSSTLSLPSKDMDNFAAEAKFCLRDQRVSAMQSKHKIVSSHTNETDFVRAKMQKTEQEIAELKKIISERSKKASCAQKNSLGAASVESSAATLSIDSTRNKTCVERRLENSGEQSQNNLSCSKTNNGKQFPNKTIVSDSVCISPSKSVNTACQNHVPEKVSCKTSSLNQQSMSQPVKLDIQDKPTRQKALGNTQNTSRMLMKQEDSIKIEPSNVDIKHSMSNSNSCNLLPKSDNSCPSDKLILNNAESGKSKANSPDTVLVKMSKYKLQRAGTKALANEEQIKNNAGANRLHTFDQSVTNVGYTCSTSSTQEMVYKRSSDQPQFIKKSKYAIVRKENPQAKTSLDAATDGHNLATQFVKLSKYSLKRVESLEQKSSTPGWLKCPPSSAQRVARGLQTKYRIMKMPAYTPGRWKYNRQHSKYREQYPHPTFCQPFMKHKAKRNWDMGYRPYTRFGFKYNTGK</sequence>
<keyword evidence="4" id="KW-1185">Reference proteome</keyword>
<evidence type="ECO:0000256" key="2">
    <source>
        <dbReference type="SAM" id="MobiDB-lite"/>
    </source>
</evidence>
<accession>A0A9D4EBD2</accession>
<feature type="compositionally biased region" description="Polar residues" evidence="2">
    <location>
        <begin position="235"/>
        <end position="246"/>
    </location>
</feature>
<feature type="region of interest" description="Disordered" evidence="2">
    <location>
        <begin position="235"/>
        <end position="256"/>
    </location>
</feature>
<comment type="caution">
    <text evidence="3">The sequence shown here is derived from an EMBL/GenBank/DDBJ whole genome shotgun (WGS) entry which is preliminary data.</text>
</comment>
<name>A0A9D4EBD2_DREPO</name>
<reference evidence="3" key="2">
    <citation type="submission" date="2020-11" db="EMBL/GenBank/DDBJ databases">
        <authorList>
            <person name="McCartney M.A."/>
            <person name="Auch B."/>
            <person name="Kono T."/>
            <person name="Mallez S."/>
            <person name="Becker A."/>
            <person name="Gohl D.M."/>
            <person name="Silverstein K.A.T."/>
            <person name="Koren S."/>
            <person name="Bechman K.B."/>
            <person name="Herman A."/>
            <person name="Abrahante J.E."/>
            <person name="Garbe J."/>
        </authorList>
    </citation>
    <scope>NUCLEOTIDE SEQUENCE</scope>
    <source>
        <strain evidence="3">Duluth1</strain>
        <tissue evidence="3">Whole animal</tissue>
    </source>
</reference>
<evidence type="ECO:0000313" key="3">
    <source>
        <dbReference type="EMBL" id="KAH3775082.1"/>
    </source>
</evidence>
<feature type="region of interest" description="Disordered" evidence="2">
    <location>
        <begin position="178"/>
        <end position="200"/>
    </location>
</feature>
<proteinExistence type="predicted"/>
<evidence type="ECO:0000313" key="4">
    <source>
        <dbReference type="Proteomes" id="UP000828390"/>
    </source>
</evidence>
<feature type="coiled-coil region" evidence="1">
    <location>
        <begin position="117"/>
        <end position="144"/>
    </location>
</feature>
<organism evidence="3 4">
    <name type="scientific">Dreissena polymorpha</name>
    <name type="common">Zebra mussel</name>
    <name type="synonym">Mytilus polymorpha</name>
    <dbReference type="NCBI Taxonomy" id="45954"/>
    <lineage>
        <taxon>Eukaryota</taxon>
        <taxon>Metazoa</taxon>
        <taxon>Spiralia</taxon>
        <taxon>Lophotrochozoa</taxon>
        <taxon>Mollusca</taxon>
        <taxon>Bivalvia</taxon>
        <taxon>Autobranchia</taxon>
        <taxon>Heteroconchia</taxon>
        <taxon>Euheterodonta</taxon>
        <taxon>Imparidentia</taxon>
        <taxon>Neoheterodontei</taxon>
        <taxon>Myida</taxon>
        <taxon>Dreissenoidea</taxon>
        <taxon>Dreissenidae</taxon>
        <taxon>Dreissena</taxon>
    </lineage>
</organism>
<keyword evidence="1" id="KW-0175">Coiled coil</keyword>
<protein>
    <submittedName>
        <fullName evidence="3">Uncharacterized protein</fullName>
    </submittedName>
</protein>
<reference evidence="3" key="1">
    <citation type="journal article" date="2019" name="bioRxiv">
        <title>The Genome of the Zebra Mussel, Dreissena polymorpha: A Resource for Invasive Species Research.</title>
        <authorList>
            <person name="McCartney M.A."/>
            <person name="Auch B."/>
            <person name="Kono T."/>
            <person name="Mallez S."/>
            <person name="Zhang Y."/>
            <person name="Obille A."/>
            <person name="Becker A."/>
            <person name="Abrahante J.E."/>
            <person name="Garbe J."/>
            <person name="Badalamenti J.P."/>
            <person name="Herman A."/>
            <person name="Mangelson H."/>
            <person name="Liachko I."/>
            <person name="Sullivan S."/>
            <person name="Sone E.D."/>
            <person name="Koren S."/>
            <person name="Silverstein K.A.T."/>
            <person name="Beckman K.B."/>
            <person name="Gohl D.M."/>
        </authorList>
    </citation>
    <scope>NUCLEOTIDE SEQUENCE</scope>
    <source>
        <strain evidence="3">Duluth1</strain>
        <tissue evidence="3">Whole animal</tissue>
    </source>
</reference>